<dbReference type="InterPro" id="IPR052383">
    <property type="entry name" value="Anti-sigma-E_RseA-like"/>
</dbReference>
<dbReference type="CDD" id="cd16328">
    <property type="entry name" value="RseA_N"/>
    <property type="match status" value="1"/>
</dbReference>
<dbReference type="PANTHER" id="PTHR38104">
    <property type="match status" value="1"/>
</dbReference>
<dbReference type="Gene3D" id="1.10.10.880">
    <property type="entry name" value="Anti sigma-E protein RseA, N-terminal domain"/>
    <property type="match status" value="1"/>
</dbReference>
<dbReference type="EMBL" id="JAVDXT010000001">
    <property type="protein sequence ID" value="MDR7375578.1"/>
    <property type="molecule type" value="Genomic_DNA"/>
</dbReference>
<evidence type="ECO:0000259" key="1">
    <source>
        <dbReference type="Pfam" id="PF03872"/>
    </source>
</evidence>
<dbReference type="Pfam" id="PF03872">
    <property type="entry name" value="RseA_N"/>
    <property type="match status" value="1"/>
</dbReference>
<dbReference type="SUPFAM" id="SSF89069">
    <property type="entry name" value="N-terminal, cytoplasmic domain of anti-sigmaE factor RseA"/>
    <property type="match status" value="1"/>
</dbReference>
<keyword evidence="3" id="KW-1185">Reference proteome</keyword>
<accession>A0ABU2C2M4</accession>
<organism evidence="2 3">
    <name type="scientific">Rhodoferax ferrireducens</name>
    <dbReference type="NCBI Taxonomy" id="192843"/>
    <lineage>
        <taxon>Bacteria</taxon>
        <taxon>Pseudomonadati</taxon>
        <taxon>Pseudomonadota</taxon>
        <taxon>Betaproteobacteria</taxon>
        <taxon>Burkholderiales</taxon>
        <taxon>Comamonadaceae</taxon>
        <taxon>Rhodoferax</taxon>
    </lineage>
</organism>
<protein>
    <submittedName>
        <fullName evidence="2">Sigma-E factor negative regulatory protein RseA</fullName>
    </submittedName>
</protein>
<dbReference type="InterPro" id="IPR036147">
    <property type="entry name" value="Anti-sigma_E_RseA_N_sf"/>
</dbReference>
<comment type="caution">
    <text evidence="2">The sequence shown here is derived from an EMBL/GenBank/DDBJ whole genome shotgun (WGS) entry which is preliminary data.</text>
</comment>
<dbReference type="RefSeq" id="WP_310369904.1">
    <property type="nucleotide sequence ID" value="NZ_JAVDXT010000001.1"/>
</dbReference>
<feature type="domain" description="Anti sigma-E protein RseA N-terminal" evidence="1">
    <location>
        <begin position="10"/>
        <end position="84"/>
    </location>
</feature>
<dbReference type="InterPro" id="IPR005572">
    <property type="entry name" value="Anti-sigma_E_RseA_N"/>
</dbReference>
<gene>
    <name evidence="2" type="ORF">J2X19_000236</name>
</gene>
<dbReference type="PANTHER" id="PTHR38104:SF1">
    <property type="entry name" value="ANTI-SIGMA-E FACTOR RSEA"/>
    <property type="match status" value="1"/>
</dbReference>
<name>A0ABU2C2M4_9BURK</name>
<dbReference type="Proteomes" id="UP001180487">
    <property type="component" value="Unassembled WGS sequence"/>
</dbReference>
<evidence type="ECO:0000313" key="2">
    <source>
        <dbReference type="EMBL" id="MDR7375578.1"/>
    </source>
</evidence>
<proteinExistence type="predicted"/>
<reference evidence="2 3" key="1">
    <citation type="submission" date="2023-07" db="EMBL/GenBank/DDBJ databases">
        <title>Sorghum-associated microbial communities from plants grown in Nebraska, USA.</title>
        <authorList>
            <person name="Schachtman D."/>
        </authorList>
    </citation>
    <scope>NUCLEOTIDE SEQUENCE [LARGE SCALE GENOMIC DNA]</scope>
    <source>
        <strain evidence="2 3">BE313</strain>
    </source>
</reference>
<sequence>MATEHAFDPQDTLSALADGQLRGEAFAQAVEQVANQPEAQATWHAYHVVGDVLRSHEFAECAGDMDFLARFQSRLAQEPALVPTVNAANLIAIKAYASSAEAVFDAENEPVDVAANEPRFAWKLVAGVASLVAVVAVSWNVLGGLGATPPAAQLAQAVTAPVAQVQQTVALAGGEPQVMLRDARLDALMAAHKQVGGTSALQMPAGFLRNATFESPAP</sequence>
<evidence type="ECO:0000313" key="3">
    <source>
        <dbReference type="Proteomes" id="UP001180487"/>
    </source>
</evidence>